<dbReference type="RefSeq" id="WP_380005323.1">
    <property type="nucleotide sequence ID" value="NZ_JBHLYR010000010.1"/>
</dbReference>
<evidence type="ECO:0000313" key="4">
    <source>
        <dbReference type="EMBL" id="MFB9990909.1"/>
    </source>
</evidence>
<dbReference type="NCBIfam" id="TIGR00254">
    <property type="entry name" value="GGDEF"/>
    <property type="match status" value="1"/>
</dbReference>
<dbReference type="Gene3D" id="1.25.40.10">
    <property type="entry name" value="Tetratricopeptide repeat domain"/>
    <property type="match status" value="2"/>
</dbReference>
<evidence type="ECO:0000259" key="3">
    <source>
        <dbReference type="PROSITE" id="PS50887"/>
    </source>
</evidence>
<dbReference type="PROSITE" id="PS50887">
    <property type="entry name" value="GGDEF"/>
    <property type="match status" value="1"/>
</dbReference>
<dbReference type="EMBL" id="JBHLYR010000010">
    <property type="protein sequence ID" value="MFB9990909.1"/>
    <property type="molecule type" value="Genomic_DNA"/>
</dbReference>
<gene>
    <name evidence="4" type="ORF">ACFFLM_02790</name>
</gene>
<dbReference type="Pfam" id="PF00990">
    <property type="entry name" value="GGDEF"/>
    <property type="match status" value="1"/>
</dbReference>
<feature type="coiled-coil region" evidence="2">
    <location>
        <begin position="392"/>
        <end position="429"/>
    </location>
</feature>
<sequence>MTQSPLNILEAALVTAVGQALPAALNDLAEALGDVDSQRALELASEAGRLAREHANPREILRSTLSQGVAWLTLGHLHEAETALRTSHHLAQEQQEDALIARSLRFLGETLVRQGQTNEALPLLSEALVLYTTLQEPLGEAECFNTLGILADMHGQYAEAFEYHRNALQRRQDAGEEAQVARSLGNLGHVWAIMGDHGRALTYHLQALAVFERLAEEYNVARAWINVAVAQERLDQPDLALSLNQRALPILQRHGDEVNAALVQANLSSLYVKTGEPSTAVTLAQQALTVFEEQGVLPLRAVALLALGEAYLALGELDAARSALELAVSRSQEDEMFEVTVQAHETLATVLEHLQDWRGAHAQLNHCLKLERQLSRHQATQRTQALLIDLETDTARREADAARQRAQELQRLNTDLEATQRQNLFLLERLENHAYRDVLTDLHNRRYFTEQFGAKQQWALEHQQPLTLAVFDIDHFKRINDTYSHLTGDLVLQGVARLLQAHLAAADLLIRYGGEEFVLLMPGTQMAEAEERCEAILREVETHHWEALPAHERVTLSAGLADLGQMHLEGGLMGQADRKLYEAKMAGRNCLRC</sequence>
<dbReference type="Pfam" id="PF13424">
    <property type="entry name" value="TPR_12"/>
    <property type="match status" value="3"/>
</dbReference>
<dbReference type="SMART" id="SM00028">
    <property type="entry name" value="TPR"/>
    <property type="match status" value="8"/>
</dbReference>
<dbReference type="GO" id="GO:0052621">
    <property type="term" value="F:diguanylate cyclase activity"/>
    <property type="evidence" value="ECO:0007669"/>
    <property type="project" value="UniProtKB-EC"/>
</dbReference>
<keyword evidence="5" id="KW-1185">Reference proteome</keyword>
<dbReference type="EC" id="2.7.7.65" evidence="4"/>
<feature type="repeat" description="TPR" evidence="1">
    <location>
        <begin position="301"/>
        <end position="334"/>
    </location>
</feature>
<reference evidence="4 5" key="1">
    <citation type="submission" date="2024-09" db="EMBL/GenBank/DDBJ databases">
        <authorList>
            <person name="Sun Q."/>
            <person name="Mori K."/>
        </authorList>
    </citation>
    <scope>NUCLEOTIDE SEQUENCE [LARGE SCALE GENOMIC DNA]</scope>
    <source>
        <strain evidence="4 5">JCM 13503</strain>
    </source>
</reference>
<dbReference type="SMART" id="SM00267">
    <property type="entry name" value="GGDEF"/>
    <property type="match status" value="1"/>
</dbReference>
<dbReference type="SUPFAM" id="SSF55073">
    <property type="entry name" value="Nucleotide cyclase"/>
    <property type="match status" value="1"/>
</dbReference>
<feature type="domain" description="GGDEF" evidence="3">
    <location>
        <begin position="464"/>
        <end position="593"/>
    </location>
</feature>
<evidence type="ECO:0000313" key="5">
    <source>
        <dbReference type="Proteomes" id="UP001589733"/>
    </source>
</evidence>
<organism evidence="4 5">
    <name type="scientific">Deinococcus oregonensis</name>
    <dbReference type="NCBI Taxonomy" id="1805970"/>
    <lineage>
        <taxon>Bacteria</taxon>
        <taxon>Thermotogati</taxon>
        <taxon>Deinococcota</taxon>
        <taxon>Deinococci</taxon>
        <taxon>Deinococcales</taxon>
        <taxon>Deinococcaceae</taxon>
        <taxon>Deinococcus</taxon>
    </lineage>
</organism>
<name>A0ABV6ATT7_9DEIO</name>
<keyword evidence="4" id="KW-0808">Transferase</keyword>
<accession>A0ABV6ATT7</accession>
<proteinExistence type="predicted"/>
<keyword evidence="1" id="KW-0802">TPR repeat</keyword>
<dbReference type="InterPro" id="IPR050469">
    <property type="entry name" value="Diguanylate_Cyclase"/>
</dbReference>
<dbReference type="InterPro" id="IPR019734">
    <property type="entry name" value="TPR_rpt"/>
</dbReference>
<dbReference type="Gene3D" id="3.30.70.270">
    <property type="match status" value="1"/>
</dbReference>
<dbReference type="InterPro" id="IPR000160">
    <property type="entry name" value="GGDEF_dom"/>
</dbReference>
<dbReference type="InterPro" id="IPR029787">
    <property type="entry name" value="Nucleotide_cyclase"/>
</dbReference>
<dbReference type="PROSITE" id="PS50005">
    <property type="entry name" value="TPR"/>
    <property type="match status" value="1"/>
</dbReference>
<dbReference type="InterPro" id="IPR011990">
    <property type="entry name" value="TPR-like_helical_dom_sf"/>
</dbReference>
<protein>
    <submittedName>
        <fullName evidence="4">Diguanylate cyclase</fullName>
        <ecNumber evidence="4">2.7.7.65</ecNumber>
    </submittedName>
</protein>
<keyword evidence="2" id="KW-0175">Coiled coil</keyword>
<comment type="caution">
    <text evidence="4">The sequence shown here is derived from an EMBL/GenBank/DDBJ whole genome shotgun (WGS) entry which is preliminary data.</text>
</comment>
<dbReference type="SUPFAM" id="SSF48452">
    <property type="entry name" value="TPR-like"/>
    <property type="match status" value="2"/>
</dbReference>
<keyword evidence="4" id="KW-0548">Nucleotidyltransferase</keyword>
<dbReference type="PANTHER" id="PTHR45138">
    <property type="entry name" value="REGULATORY COMPONENTS OF SENSORY TRANSDUCTION SYSTEM"/>
    <property type="match status" value="1"/>
</dbReference>
<evidence type="ECO:0000256" key="2">
    <source>
        <dbReference type="SAM" id="Coils"/>
    </source>
</evidence>
<evidence type="ECO:0000256" key="1">
    <source>
        <dbReference type="PROSITE-ProRule" id="PRU00339"/>
    </source>
</evidence>
<dbReference type="Proteomes" id="UP001589733">
    <property type="component" value="Unassembled WGS sequence"/>
</dbReference>
<dbReference type="CDD" id="cd01949">
    <property type="entry name" value="GGDEF"/>
    <property type="match status" value="1"/>
</dbReference>
<dbReference type="InterPro" id="IPR043128">
    <property type="entry name" value="Rev_trsase/Diguanyl_cyclase"/>
</dbReference>
<dbReference type="PANTHER" id="PTHR45138:SF9">
    <property type="entry name" value="DIGUANYLATE CYCLASE DGCM-RELATED"/>
    <property type="match status" value="1"/>
</dbReference>